<feature type="region of interest" description="Disordered" evidence="1">
    <location>
        <begin position="102"/>
        <end position="125"/>
    </location>
</feature>
<keyword evidence="3" id="KW-1185">Reference proteome</keyword>
<dbReference type="InterPro" id="IPR023393">
    <property type="entry name" value="START-like_dom_sf"/>
</dbReference>
<dbReference type="EMBL" id="CAXAMN010022546">
    <property type="protein sequence ID" value="CAK9070712.1"/>
    <property type="molecule type" value="Genomic_DNA"/>
</dbReference>
<proteinExistence type="predicted"/>
<protein>
    <recommendedName>
        <fullName evidence="4">Polyketide cyclase/dehydrase</fullName>
    </recommendedName>
</protein>
<sequence length="125" mass="13744">MPVERTAEIAASPETIWTYLGQLERWPEWDADIKSISDVQGGLVEGGSFMLHMEGVSVPITIKDLKEQQGFRWVGLAMCGCLTCEGVQLRTGQLFGLRAEHSEAKGDRHGHRGGTCQHQKVHGGN</sequence>
<accession>A0ABP0P708</accession>
<dbReference type="Pfam" id="PF10604">
    <property type="entry name" value="Polyketide_cyc2"/>
    <property type="match status" value="1"/>
</dbReference>
<dbReference type="Proteomes" id="UP001642484">
    <property type="component" value="Unassembled WGS sequence"/>
</dbReference>
<evidence type="ECO:0000313" key="3">
    <source>
        <dbReference type="Proteomes" id="UP001642484"/>
    </source>
</evidence>
<reference evidence="2 3" key="1">
    <citation type="submission" date="2024-02" db="EMBL/GenBank/DDBJ databases">
        <authorList>
            <person name="Chen Y."/>
            <person name="Shah S."/>
            <person name="Dougan E. K."/>
            <person name="Thang M."/>
            <person name="Chan C."/>
        </authorList>
    </citation>
    <scope>NUCLEOTIDE SEQUENCE [LARGE SCALE GENOMIC DNA]</scope>
</reference>
<evidence type="ECO:0000256" key="1">
    <source>
        <dbReference type="SAM" id="MobiDB-lite"/>
    </source>
</evidence>
<name>A0ABP0P708_9DINO</name>
<evidence type="ECO:0008006" key="4">
    <source>
        <dbReference type="Google" id="ProtNLM"/>
    </source>
</evidence>
<organism evidence="2 3">
    <name type="scientific">Durusdinium trenchii</name>
    <dbReference type="NCBI Taxonomy" id="1381693"/>
    <lineage>
        <taxon>Eukaryota</taxon>
        <taxon>Sar</taxon>
        <taxon>Alveolata</taxon>
        <taxon>Dinophyceae</taxon>
        <taxon>Suessiales</taxon>
        <taxon>Symbiodiniaceae</taxon>
        <taxon>Durusdinium</taxon>
    </lineage>
</organism>
<dbReference type="InterPro" id="IPR019587">
    <property type="entry name" value="Polyketide_cyclase/dehydratase"/>
</dbReference>
<dbReference type="SUPFAM" id="SSF55961">
    <property type="entry name" value="Bet v1-like"/>
    <property type="match status" value="1"/>
</dbReference>
<evidence type="ECO:0000313" key="2">
    <source>
        <dbReference type="EMBL" id="CAK9070712.1"/>
    </source>
</evidence>
<dbReference type="Gene3D" id="3.30.530.20">
    <property type="match status" value="1"/>
</dbReference>
<gene>
    <name evidence="2" type="ORF">CCMP2556_LOCUS34782</name>
</gene>
<comment type="caution">
    <text evidence="2">The sequence shown here is derived from an EMBL/GenBank/DDBJ whole genome shotgun (WGS) entry which is preliminary data.</text>
</comment>